<dbReference type="KEGG" id="tsy:THSYN_19790"/>
<dbReference type="RefSeq" id="WP_100920670.1">
    <property type="nucleotide sequence ID" value="NZ_CP020370.1"/>
</dbReference>
<evidence type="ECO:0000313" key="2">
    <source>
        <dbReference type="Proteomes" id="UP000232638"/>
    </source>
</evidence>
<reference evidence="1 2" key="1">
    <citation type="submission" date="2017-03" db="EMBL/GenBank/DDBJ databases">
        <title>Complete genome sequence of Candidatus 'Thiodictyon syntrophicum' sp. nov. strain Cad16T, a photolithoautotroph purple sulfur bacterium isolated from an alpine meromictic lake.</title>
        <authorList>
            <person name="Luedin S.M."/>
            <person name="Pothier J.F."/>
            <person name="Danza F."/>
            <person name="Storelli N."/>
            <person name="Wittwer M."/>
            <person name="Tonolla M."/>
        </authorList>
    </citation>
    <scope>NUCLEOTIDE SEQUENCE [LARGE SCALE GENOMIC DNA]</scope>
    <source>
        <strain evidence="1 2">Cad16T</strain>
    </source>
</reference>
<dbReference type="Proteomes" id="UP000232638">
    <property type="component" value="Chromosome"/>
</dbReference>
<sequence>MDPSYIALLAFNTVSGHFQQFLSTHYNFNLGVRPIELLDGAWKDGHFQGAASISYHEPRWRALALGPSVRLSWIPGELSILFPELPNLRNAYKDAVGEERRTVGRLLGGVDSLVTSRSRVPLRVSRTTPTHRVMGT</sequence>
<accession>A0A2K8UBL5</accession>
<name>A0A2K8UBL5_9GAMM</name>
<gene>
    <name evidence="1" type="ORF">THSYN_19790</name>
</gene>
<protein>
    <submittedName>
        <fullName evidence="1">Uncharacterized protein</fullName>
    </submittedName>
</protein>
<keyword evidence="2" id="KW-1185">Reference proteome</keyword>
<proteinExistence type="predicted"/>
<organism evidence="1 2">
    <name type="scientific">Candidatus Thiodictyon syntrophicum</name>
    <dbReference type="NCBI Taxonomy" id="1166950"/>
    <lineage>
        <taxon>Bacteria</taxon>
        <taxon>Pseudomonadati</taxon>
        <taxon>Pseudomonadota</taxon>
        <taxon>Gammaproteobacteria</taxon>
        <taxon>Chromatiales</taxon>
        <taxon>Chromatiaceae</taxon>
        <taxon>Thiodictyon</taxon>
    </lineage>
</organism>
<dbReference type="EMBL" id="CP020370">
    <property type="protein sequence ID" value="AUB82966.1"/>
    <property type="molecule type" value="Genomic_DNA"/>
</dbReference>
<evidence type="ECO:0000313" key="1">
    <source>
        <dbReference type="EMBL" id="AUB82966.1"/>
    </source>
</evidence>
<dbReference type="AlphaFoldDB" id="A0A2K8UBL5"/>